<feature type="transmembrane region" description="Helical" evidence="1">
    <location>
        <begin position="162"/>
        <end position="188"/>
    </location>
</feature>
<proteinExistence type="predicted"/>
<accession>A0A0D2P5X7</accession>
<protein>
    <recommendedName>
        <fullName evidence="2">DUF6534 domain-containing protein</fullName>
    </recommendedName>
</protein>
<dbReference type="Pfam" id="PF20152">
    <property type="entry name" value="DUF6534"/>
    <property type="match status" value="1"/>
</dbReference>
<dbReference type="AlphaFoldDB" id="A0A0D2P5X7"/>
<dbReference type="OMA" id="IAVAMTH"/>
<feature type="transmembrane region" description="Helical" evidence="1">
    <location>
        <begin position="123"/>
        <end position="142"/>
    </location>
</feature>
<feature type="transmembrane region" description="Helical" evidence="1">
    <location>
        <begin position="89"/>
        <end position="111"/>
    </location>
</feature>
<keyword evidence="1" id="KW-1133">Transmembrane helix</keyword>
<evidence type="ECO:0000313" key="4">
    <source>
        <dbReference type="Proteomes" id="UP000054270"/>
    </source>
</evidence>
<feature type="domain" description="DUF6534" evidence="2">
    <location>
        <begin position="172"/>
        <end position="259"/>
    </location>
</feature>
<feature type="transmembrane region" description="Helical" evidence="1">
    <location>
        <begin position="52"/>
        <end position="69"/>
    </location>
</feature>
<dbReference type="OrthoDB" id="3070057at2759"/>
<dbReference type="PANTHER" id="PTHR40465">
    <property type="entry name" value="CHROMOSOME 1, WHOLE GENOME SHOTGUN SEQUENCE"/>
    <property type="match status" value="1"/>
</dbReference>
<evidence type="ECO:0000256" key="1">
    <source>
        <dbReference type="SAM" id="Phobius"/>
    </source>
</evidence>
<feature type="transmembrane region" description="Helical" evidence="1">
    <location>
        <begin position="20"/>
        <end position="40"/>
    </location>
</feature>
<dbReference type="InterPro" id="IPR045339">
    <property type="entry name" value="DUF6534"/>
</dbReference>
<evidence type="ECO:0000313" key="3">
    <source>
        <dbReference type="EMBL" id="KJA26319.1"/>
    </source>
</evidence>
<feature type="transmembrane region" description="Helical" evidence="1">
    <location>
        <begin position="236"/>
        <end position="256"/>
    </location>
</feature>
<dbReference type="Proteomes" id="UP000054270">
    <property type="component" value="Unassembled WGS sequence"/>
</dbReference>
<sequence>MRNKTQSKQICSVSAERELIGLFLSWMLFGVLCNQIYLYWKYVPNKQTFMKIMVYSIFVLDALQTFLVTENTFHVFGEHFGDIDVSNEVGVTWFAVPIMSGLVASMVQSVYAYRIYMLSKSKIIFASIILLSSVQLTGAIMVGVEAKNAGVITGILGGNESLITAGIWEGGSALCDIIIAVAMTHYLTVLNRGNGNQKIHDLLKKIVRLSIGTGVITATLALVTLAVAYIPTRQSFWITCVMILGKVYSNSIMVALNSRLRIEPNCFYPLWEKCDAAAWHVPRGDTPLVTFSRKIVITRPEQARLGSVSGSFLEV</sequence>
<keyword evidence="1" id="KW-0472">Membrane</keyword>
<keyword evidence="4" id="KW-1185">Reference proteome</keyword>
<keyword evidence="1" id="KW-0812">Transmembrane</keyword>
<dbReference type="PANTHER" id="PTHR40465:SF1">
    <property type="entry name" value="DUF6534 DOMAIN-CONTAINING PROTEIN"/>
    <property type="match status" value="1"/>
</dbReference>
<dbReference type="EMBL" id="KN817528">
    <property type="protein sequence ID" value="KJA26319.1"/>
    <property type="molecule type" value="Genomic_DNA"/>
</dbReference>
<evidence type="ECO:0000259" key="2">
    <source>
        <dbReference type="Pfam" id="PF20152"/>
    </source>
</evidence>
<organism evidence="3 4">
    <name type="scientific">Hypholoma sublateritium (strain FD-334 SS-4)</name>
    <dbReference type="NCBI Taxonomy" id="945553"/>
    <lineage>
        <taxon>Eukaryota</taxon>
        <taxon>Fungi</taxon>
        <taxon>Dikarya</taxon>
        <taxon>Basidiomycota</taxon>
        <taxon>Agaricomycotina</taxon>
        <taxon>Agaricomycetes</taxon>
        <taxon>Agaricomycetidae</taxon>
        <taxon>Agaricales</taxon>
        <taxon>Agaricineae</taxon>
        <taxon>Strophariaceae</taxon>
        <taxon>Hypholoma</taxon>
    </lineage>
</organism>
<gene>
    <name evidence="3" type="ORF">HYPSUDRAFT_181098</name>
</gene>
<reference evidence="4" key="1">
    <citation type="submission" date="2014-04" db="EMBL/GenBank/DDBJ databases">
        <title>Evolutionary Origins and Diversification of the Mycorrhizal Mutualists.</title>
        <authorList>
            <consortium name="DOE Joint Genome Institute"/>
            <consortium name="Mycorrhizal Genomics Consortium"/>
            <person name="Kohler A."/>
            <person name="Kuo A."/>
            <person name="Nagy L.G."/>
            <person name="Floudas D."/>
            <person name="Copeland A."/>
            <person name="Barry K.W."/>
            <person name="Cichocki N."/>
            <person name="Veneault-Fourrey C."/>
            <person name="LaButti K."/>
            <person name="Lindquist E.A."/>
            <person name="Lipzen A."/>
            <person name="Lundell T."/>
            <person name="Morin E."/>
            <person name="Murat C."/>
            <person name="Riley R."/>
            <person name="Ohm R."/>
            <person name="Sun H."/>
            <person name="Tunlid A."/>
            <person name="Henrissat B."/>
            <person name="Grigoriev I.V."/>
            <person name="Hibbett D.S."/>
            <person name="Martin F."/>
        </authorList>
    </citation>
    <scope>NUCLEOTIDE SEQUENCE [LARGE SCALE GENOMIC DNA]</scope>
    <source>
        <strain evidence="4">FD-334 SS-4</strain>
    </source>
</reference>
<name>A0A0D2P5X7_HYPSF</name>
<dbReference type="STRING" id="945553.A0A0D2P5X7"/>
<feature type="transmembrane region" description="Helical" evidence="1">
    <location>
        <begin position="209"/>
        <end position="230"/>
    </location>
</feature>